<name>A0A2U3I348_9BURK</name>
<protein>
    <submittedName>
        <fullName evidence="1">Putative lipoprotein</fullName>
    </submittedName>
</protein>
<dbReference type="Pfam" id="PF12059">
    <property type="entry name" value="DUF3540"/>
    <property type="match status" value="1"/>
</dbReference>
<sequence length="224" mass="23769">MKNTLVPLARAGHEHAVCLTYATVTGRAGKWFFVSAADASVDRALRADSCLIEPDCGDAVLVCRGGALGANAAAYIVALLARASADGAQLLLPGGVALHASQGDLQVEAARIELKASGEVSLQAPAIGMEGVHGEMRFHRMDASINEVHARLGIVSTMAQQVTSTVGRLVQKARDSFRWIEKIDETRAGRVRMKVNERLHVTARDVSVLAQGHVKIDGDKIDLG</sequence>
<evidence type="ECO:0000313" key="2">
    <source>
        <dbReference type="Proteomes" id="UP000238169"/>
    </source>
</evidence>
<keyword evidence="2" id="KW-1185">Reference proteome</keyword>
<dbReference type="OrthoDB" id="6119047at2"/>
<evidence type="ECO:0000313" key="1">
    <source>
        <dbReference type="EMBL" id="SPB14560.1"/>
    </source>
</evidence>
<dbReference type="EMBL" id="OGTP01000004">
    <property type="protein sequence ID" value="SPB14560.1"/>
    <property type="molecule type" value="Genomic_DNA"/>
</dbReference>
<organism evidence="1 2">
    <name type="scientific">Caballeronia novacaledonica</name>
    <dbReference type="NCBI Taxonomy" id="1544861"/>
    <lineage>
        <taxon>Bacteria</taxon>
        <taxon>Pseudomonadati</taxon>
        <taxon>Pseudomonadota</taxon>
        <taxon>Betaproteobacteria</taxon>
        <taxon>Burkholderiales</taxon>
        <taxon>Burkholderiaceae</taxon>
        <taxon>Caballeronia</taxon>
    </lineage>
</organism>
<dbReference type="AlphaFoldDB" id="A0A2U3I348"/>
<keyword evidence="1" id="KW-0449">Lipoprotein</keyword>
<dbReference type="RefSeq" id="WP_106854250.1">
    <property type="nucleotide sequence ID" value="NZ_OGTP01000004.1"/>
</dbReference>
<dbReference type="Proteomes" id="UP000238169">
    <property type="component" value="Unassembled WGS sequence"/>
</dbReference>
<reference evidence="2" key="1">
    <citation type="submission" date="2018-01" db="EMBL/GenBank/DDBJ databases">
        <authorList>
            <person name="Peeters C."/>
        </authorList>
    </citation>
    <scope>NUCLEOTIDE SEQUENCE [LARGE SCALE GENOMIC DNA]</scope>
</reference>
<dbReference type="InterPro" id="IPR021927">
    <property type="entry name" value="DUF3540"/>
</dbReference>
<proteinExistence type="predicted"/>
<gene>
    <name evidence="1" type="ORF">NOV72_01802</name>
</gene>
<accession>A0A2U3I348</accession>